<name>A0A1X1BVP3_9GAMM</name>
<keyword evidence="3" id="KW-1185">Reference proteome</keyword>
<evidence type="ECO:0000256" key="1">
    <source>
        <dbReference type="SAM" id="MobiDB-lite"/>
    </source>
</evidence>
<feature type="region of interest" description="Disordered" evidence="1">
    <location>
        <begin position="242"/>
        <end position="264"/>
    </location>
</feature>
<organism evidence="2 3">
    <name type="scientific">Pantoea conspicua</name>
    <dbReference type="NCBI Taxonomy" id="472705"/>
    <lineage>
        <taxon>Bacteria</taxon>
        <taxon>Pseudomonadati</taxon>
        <taxon>Pseudomonadota</taxon>
        <taxon>Gammaproteobacteria</taxon>
        <taxon>Enterobacterales</taxon>
        <taxon>Erwiniaceae</taxon>
        <taxon>Pantoea</taxon>
    </lineage>
</organism>
<dbReference type="RefSeq" id="WP_094120878.1">
    <property type="nucleotide sequence ID" value="NZ_MLFN01000028.1"/>
</dbReference>
<evidence type="ECO:0000313" key="3">
    <source>
        <dbReference type="Proteomes" id="UP000193933"/>
    </source>
</evidence>
<feature type="compositionally biased region" description="Low complexity" evidence="1">
    <location>
        <begin position="249"/>
        <end position="264"/>
    </location>
</feature>
<gene>
    <name evidence="2" type="ORF">HA41_11050</name>
</gene>
<proteinExistence type="predicted"/>
<accession>A0A1X1BVP3</accession>
<protein>
    <submittedName>
        <fullName evidence="2">Uncharacterized protein</fullName>
    </submittedName>
</protein>
<dbReference type="EMBL" id="MLFN01000028">
    <property type="protein sequence ID" value="ORM52614.1"/>
    <property type="molecule type" value="Genomic_DNA"/>
</dbReference>
<evidence type="ECO:0000313" key="2">
    <source>
        <dbReference type="EMBL" id="ORM52614.1"/>
    </source>
</evidence>
<dbReference type="OrthoDB" id="6546193at2"/>
<dbReference type="Proteomes" id="UP000193933">
    <property type="component" value="Unassembled WGS sequence"/>
</dbReference>
<dbReference type="AlphaFoldDB" id="A0A1X1BVP3"/>
<sequence length="264" mass="29175">MTKYIISKSTTIELNEKNEIRSEDIDIALLASLGFEPENVEGVTVWVNKNDRYWLLNEQNLPNDDAEREKAIAAINQMANAQPLSPALDLSFSQVLMRQIPMNVTGEAFVSGSLTGQWRAETITLHNPYDVKAHGILAGKMQPMSFAHPSLSVAVAILFLQALGVGQRAYVYIPDRADSQPQLLYVTAQNEKGLKDLVPEICLYRMENLDKYAVIGLDQDMVQDACEKAQLQRTILLAKAKTDAPQPEPELVAAAPAAEPQKAE</sequence>
<comment type="caution">
    <text evidence="2">The sequence shown here is derived from an EMBL/GenBank/DDBJ whole genome shotgun (WGS) entry which is preliminary data.</text>
</comment>
<reference evidence="2 3" key="1">
    <citation type="journal article" date="2017" name="Antonie Van Leeuwenhoek">
        <title>Phylogenomic resolution of the bacterial genus Pantoea and its relationship with Erwinia and Tatumella.</title>
        <authorList>
            <person name="Palmer M."/>
            <person name="Steenkamp E.T."/>
            <person name="Coetzee M.P."/>
            <person name="Chan W.Y."/>
            <person name="van Zyl E."/>
            <person name="De Maayer P."/>
            <person name="Coutinho T.A."/>
            <person name="Blom J."/>
            <person name="Smits T.H."/>
            <person name="Duffy B."/>
            <person name="Venter S.N."/>
        </authorList>
    </citation>
    <scope>NUCLEOTIDE SEQUENCE [LARGE SCALE GENOMIC DNA]</scope>
    <source>
        <strain evidence="2 3">LMG 24534</strain>
    </source>
</reference>